<feature type="transmembrane region" description="Helical" evidence="7">
    <location>
        <begin position="271"/>
        <end position="293"/>
    </location>
</feature>
<evidence type="ECO:0000313" key="10">
    <source>
        <dbReference type="Proteomes" id="UP000773064"/>
    </source>
</evidence>
<dbReference type="InterPro" id="IPR011701">
    <property type="entry name" value="MFS"/>
</dbReference>
<proteinExistence type="predicted"/>
<keyword evidence="2" id="KW-1003">Cell membrane</keyword>
<organism evidence="9 10">
    <name type="scientific">Bifidobacterium santillanense</name>
    <dbReference type="NCBI Taxonomy" id="2809028"/>
    <lineage>
        <taxon>Bacteria</taxon>
        <taxon>Bacillati</taxon>
        <taxon>Actinomycetota</taxon>
        <taxon>Actinomycetes</taxon>
        <taxon>Bifidobacteriales</taxon>
        <taxon>Bifidobacteriaceae</taxon>
        <taxon>Bifidobacterium</taxon>
    </lineage>
</organism>
<keyword evidence="10" id="KW-1185">Reference proteome</keyword>
<evidence type="ECO:0000256" key="4">
    <source>
        <dbReference type="ARBA" id="ARBA00022989"/>
    </source>
</evidence>
<dbReference type="CDD" id="cd06173">
    <property type="entry name" value="MFS_MefA_like"/>
    <property type="match status" value="1"/>
</dbReference>
<keyword evidence="5 7" id="KW-0472">Membrane</keyword>
<name>A0ABS5UQ76_9BIFI</name>
<evidence type="ECO:0000256" key="5">
    <source>
        <dbReference type="ARBA" id="ARBA00023136"/>
    </source>
</evidence>
<feature type="region of interest" description="Disordered" evidence="6">
    <location>
        <begin position="1"/>
        <end position="33"/>
    </location>
</feature>
<dbReference type="InterPro" id="IPR036259">
    <property type="entry name" value="MFS_trans_sf"/>
</dbReference>
<comment type="caution">
    <text evidence="9">The sequence shown here is derived from an EMBL/GenBank/DDBJ whole genome shotgun (WGS) entry which is preliminary data.</text>
</comment>
<dbReference type="PANTHER" id="PTHR23513">
    <property type="entry name" value="INTEGRAL MEMBRANE EFFLUX PROTEIN-RELATED"/>
    <property type="match status" value="1"/>
</dbReference>
<keyword evidence="3 7" id="KW-0812">Transmembrane</keyword>
<feature type="transmembrane region" description="Helical" evidence="7">
    <location>
        <begin position="41"/>
        <end position="63"/>
    </location>
</feature>
<evidence type="ECO:0000256" key="7">
    <source>
        <dbReference type="SAM" id="Phobius"/>
    </source>
</evidence>
<dbReference type="PANTHER" id="PTHR23513:SF18">
    <property type="entry name" value="INTEGRAL MEMBRANE PROTEIN"/>
    <property type="match status" value="1"/>
</dbReference>
<dbReference type="PROSITE" id="PS50850">
    <property type="entry name" value="MFS"/>
    <property type="match status" value="1"/>
</dbReference>
<feature type="transmembrane region" description="Helical" evidence="7">
    <location>
        <begin position="346"/>
        <end position="365"/>
    </location>
</feature>
<dbReference type="SUPFAM" id="SSF103473">
    <property type="entry name" value="MFS general substrate transporter"/>
    <property type="match status" value="1"/>
</dbReference>
<dbReference type="Pfam" id="PF07690">
    <property type="entry name" value="MFS_1"/>
    <property type="match status" value="1"/>
</dbReference>
<dbReference type="InterPro" id="IPR020846">
    <property type="entry name" value="MFS_dom"/>
</dbReference>
<evidence type="ECO:0000256" key="1">
    <source>
        <dbReference type="ARBA" id="ARBA00004651"/>
    </source>
</evidence>
<reference evidence="9 10" key="1">
    <citation type="journal article" date="2021" name="Environ. Microbiol.">
        <title>Genetic insights into the dark matter of the mammalian gut microbiota through targeted genome reconstruction.</title>
        <authorList>
            <person name="Lugli G.A."/>
            <person name="Alessandri G."/>
            <person name="Milani C."/>
            <person name="Viappiani A."/>
            <person name="Fontana F."/>
            <person name="Tarracchini C."/>
            <person name="Mancabelli L."/>
            <person name="Argentini C."/>
            <person name="Ruiz L."/>
            <person name="Margolles A."/>
            <person name="van Sinderen D."/>
            <person name="Turroni F."/>
            <person name="Ventura M."/>
        </authorList>
    </citation>
    <scope>NUCLEOTIDE SEQUENCE [LARGE SCALE GENOMIC DNA]</scope>
    <source>
        <strain evidence="9 10">MA2</strain>
    </source>
</reference>
<sequence length="471" mass="49908">MSTNTLTNTSADTSSSKSSNSTVSHPEPAASAQDPAWKQRIALLLTGQTLSLLGSSVVQYAIFWHLVMRSDSGSVMASAMILTCLPQAVVSMFGGIWADRWNRKLLIMLPDAVIACLTVLLAVAFATGWANLSLIMLALALRSAGAGVQTPAVQSFIPQITPESKLMRVNSVNGTLQSANQIVAPALAAVLVTMLPLWAILFVDVTTAVVGIGFTLCIRVPESAGVRQGDNETDSAAAETSEDRDGAVARIIRELREGFAYAWQSRRIRSIILGNAMVCFINVAPMNLTLLLINREYQHDDLNLGFAVFTSTSDKLAANELAWSIGMILGGLLMSSVGAKRIHDCLRAVAVGFVLIGITTAGLGFAPTLLVFLIIDFLTGLATPLAASPAFTMLQQEVSEGMQGRVFGLLNAFSTFGTPLGMLVFGPLADMIDVRLIFIIGGALTIPLGCWLAHVGAVTRRADAAGGDENR</sequence>
<feature type="compositionally biased region" description="Low complexity" evidence="6">
    <location>
        <begin position="7"/>
        <end position="24"/>
    </location>
</feature>
<evidence type="ECO:0000256" key="2">
    <source>
        <dbReference type="ARBA" id="ARBA00022475"/>
    </source>
</evidence>
<dbReference type="EMBL" id="JAFEJS010000006">
    <property type="protein sequence ID" value="MBT1173045.1"/>
    <property type="molecule type" value="Genomic_DNA"/>
</dbReference>
<protein>
    <submittedName>
        <fullName evidence="9">MFS transporter</fullName>
    </submittedName>
</protein>
<dbReference type="RefSeq" id="WP_214358319.1">
    <property type="nucleotide sequence ID" value="NZ_JAFEJS010000006.1"/>
</dbReference>
<dbReference type="Gene3D" id="1.20.1250.20">
    <property type="entry name" value="MFS general substrate transporter like domains"/>
    <property type="match status" value="1"/>
</dbReference>
<feature type="transmembrane region" description="Helical" evidence="7">
    <location>
        <begin position="434"/>
        <end position="453"/>
    </location>
</feature>
<keyword evidence="4 7" id="KW-1133">Transmembrane helix</keyword>
<evidence type="ECO:0000256" key="6">
    <source>
        <dbReference type="SAM" id="MobiDB-lite"/>
    </source>
</evidence>
<comment type="subcellular location">
    <subcellularLocation>
        <location evidence="1">Cell membrane</location>
        <topology evidence="1">Multi-pass membrane protein</topology>
    </subcellularLocation>
</comment>
<evidence type="ECO:0000313" key="9">
    <source>
        <dbReference type="EMBL" id="MBT1173045.1"/>
    </source>
</evidence>
<feature type="transmembrane region" description="Helical" evidence="7">
    <location>
        <begin position="406"/>
        <end position="428"/>
    </location>
</feature>
<accession>A0ABS5UQ76</accession>
<evidence type="ECO:0000256" key="3">
    <source>
        <dbReference type="ARBA" id="ARBA00022692"/>
    </source>
</evidence>
<feature type="transmembrane region" description="Helical" evidence="7">
    <location>
        <begin position="75"/>
        <end position="98"/>
    </location>
</feature>
<evidence type="ECO:0000259" key="8">
    <source>
        <dbReference type="PROSITE" id="PS50850"/>
    </source>
</evidence>
<dbReference type="Proteomes" id="UP000773064">
    <property type="component" value="Unassembled WGS sequence"/>
</dbReference>
<feature type="domain" description="Major facilitator superfamily (MFS) profile" evidence="8">
    <location>
        <begin position="268"/>
        <end position="471"/>
    </location>
</feature>
<feature type="transmembrane region" description="Helical" evidence="7">
    <location>
        <begin position="321"/>
        <end position="339"/>
    </location>
</feature>
<feature type="transmembrane region" description="Helical" evidence="7">
    <location>
        <begin position="371"/>
        <end position="394"/>
    </location>
</feature>
<feature type="transmembrane region" description="Helical" evidence="7">
    <location>
        <begin position="105"/>
        <end position="130"/>
    </location>
</feature>
<gene>
    <name evidence="9" type="ORF">JS528_06695</name>
</gene>